<evidence type="ECO:0000313" key="3">
    <source>
        <dbReference type="EMBL" id="CAD9676141.1"/>
    </source>
</evidence>
<keyword evidence="2" id="KW-1133">Transmembrane helix</keyword>
<feature type="compositionally biased region" description="Basic and acidic residues" evidence="1">
    <location>
        <begin position="104"/>
        <end position="114"/>
    </location>
</feature>
<dbReference type="EMBL" id="HBHI01016233">
    <property type="protein sequence ID" value="CAD9676141.1"/>
    <property type="molecule type" value="Transcribed_RNA"/>
</dbReference>
<dbReference type="AlphaFoldDB" id="A0A7S2RND7"/>
<organism evidence="3">
    <name type="scientific">Eucampia antarctica</name>
    <dbReference type="NCBI Taxonomy" id="49252"/>
    <lineage>
        <taxon>Eukaryota</taxon>
        <taxon>Sar</taxon>
        <taxon>Stramenopiles</taxon>
        <taxon>Ochrophyta</taxon>
        <taxon>Bacillariophyta</taxon>
        <taxon>Mediophyceae</taxon>
        <taxon>Biddulphiophycidae</taxon>
        <taxon>Hemiaulales</taxon>
        <taxon>Hemiaulaceae</taxon>
        <taxon>Eucampia</taxon>
    </lineage>
</organism>
<reference evidence="3" key="1">
    <citation type="submission" date="2021-01" db="EMBL/GenBank/DDBJ databases">
        <authorList>
            <person name="Corre E."/>
            <person name="Pelletier E."/>
            <person name="Niang G."/>
            <person name="Scheremetjew M."/>
            <person name="Finn R."/>
            <person name="Kale V."/>
            <person name="Holt S."/>
            <person name="Cochrane G."/>
            <person name="Meng A."/>
            <person name="Brown T."/>
            <person name="Cohen L."/>
        </authorList>
    </citation>
    <scope>NUCLEOTIDE SEQUENCE</scope>
    <source>
        <strain evidence="3">CCMP1452</strain>
    </source>
</reference>
<gene>
    <name evidence="3" type="ORF">EANT1437_LOCUS8342</name>
</gene>
<sequence length="114" mass="13412">MGFHRLRMHSSPMFALNVAFGTSILVCAPSYYFCFRRREHKEQTIELMMKANAFQHEEEMPEPVPIKEHPFLDPSSEKAMQKEFVARLKERKDWQKPPPLADQDASKVFKEISK</sequence>
<accession>A0A7S2RND7</accession>
<evidence type="ECO:0000256" key="1">
    <source>
        <dbReference type="SAM" id="MobiDB-lite"/>
    </source>
</evidence>
<proteinExistence type="predicted"/>
<feature type="transmembrane region" description="Helical" evidence="2">
    <location>
        <begin position="12"/>
        <end position="34"/>
    </location>
</feature>
<evidence type="ECO:0000256" key="2">
    <source>
        <dbReference type="SAM" id="Phobius"/>
    </source>
</evidence>
<feature type="region of interest" description="Disordered" evidence="1">
    <location>
        <begin position="90"/>
        <end position="114"/>
    </location>
</feature>
<keyword evidence="2" id="KW-0812">Transmembrane</keyword>
<protein>
    <recommendedName>
        <fullName evidence="4">Cytochrome c oxidase assembly protein COX20, mitochondrial</fullName>
    </recommendedName>
</protein>
<evidence type="ECO:0008006" key="4">
    <source>
        <dbReference type="Google" id="ProtNLM"/>
    </source>
</evidence>
<keyword evidence="2" id="KW-0472">Membrane</keyword>
<name>A0A7S2RND7_9STRA</name>